<proteinExistence type="predicted"/>
<dbReference type="HOGENOM" id="CLU_081621_0_0_4"/>
<feature type="transmembrane region" description="Helical" evidence="1">
    <location>
        <begin position="209"/>
        <end position="231"/>
    </location>
</feature>
<dbReference type="EMBL" id="CM000833">
    <property type="protein sequence ID" value="EET03176.1"/>
    <property type="molecule type" value="Genomic_DNA"/>
</dbReference>
<dbReference type="AlphaFoldDB" id="A0A0E1VT61"/>
<protein>
    <submittedName>
        <fullName evidence="2">Putative membrane protein</fullName>
    </submittedName>
</protein>
<name>A0A0E1VT61_BURPE</name>
<keyword evidence="1" id="KW-1133">Transmembrane helix</keyword>
<evidence type="ECO:0000313" key="2">
    <source>
        <dbReference type="EMBL" id="EET03176.1"/>
    </source>
</evidence>
<gene>
    <name evidence="2" type="ORF">BURPS1710A_A0050</name>
</gene>
<dbReference type="RefSeq" id="WP_004527942.1">
    <property type="nucleotide sequence ID" value="NZ_CM000833.1"/>
</dbReference>
<evidence type="ECO:0000256" key="1">
    <source>
        <dbReference type="SAM" id="Phobius"/>
    </source>
</evidence>
<accession>A0A0E1VT61</accession>
<keyword evidence="1" id="KW-0812">Transmembrane</keyword>
<reference evidence="2" key="1">
    <citation type="submission" date="2009-05" db="EMBL/GenBank/DDBJ databases">
        <authorList>
            <person name="Harkins D.M."/>
            <person name="DeShazer D."/>
            <person name="Woods D.E."/>
            <person name="Brinkac L.M."/>
            <person name="Brown K.A."/>
            <person name="Hung G.C."/>
            <person name="Tuanyok A."/>
            <person name="Zhang B."/>
            <person name="Nierman W.C."/>
        </authorList>
    </citation>
    <scope>NUCLEOTIDE SEQUENCE [LARGE SCALE GENOMIC DNA]</scope>
    <source>
        <strain evidence="2">1710a</strain>
    </source>
</reference>
<keyword evidence="1" id="KW-0472">Membrane</keyword>
<organism evidence="2">
    <name type="scientific">Burkholderia pseudomallei 1710a</name>
    <dbReference type="NCBI Taxonomy" id="320371"/>
    <lineage>
        <taxon>Bacteria</taxon>
        <taxon>Pseudomonadati</taxon>
        <taxon>Pseudomonadota</taxon>
        <taxon>Betaproteobacteria</taxon>
        <taxon>Burkholderiales</taxon>
        <taxon>Burkholderiaceae</taxon>
        <taxon>Burkholderia</taxon>
        <taxon>pseudomallei group</taxon>
    </lineage>
</organism>
<feature type="transmembrane region" description="Helical" evidence="1">
    <location>
        <begin position="49"/>
        <end position="73"/>
    </location>
</feature>
<feature type="transmembrane region" description="Helical" evidence="1">
    <location>
        <begin position="93"/>
        <end position="120"/>
    </location>
</feature>
<feature type="transmembrane region" description="Helical" evidence="1">
    <location>
        <begin position="243"/>
        <end position="265"/>
    </location>
</feature>
<dbReference type="Proteomes" id="UP000001812">
    <property type="component" value="Chromosome II"/>
</dbReference>
<feature type="transmembrane region" description="Helical" evidence="1">
    <location>
        <begin position="132"/>
        <end position="157"/>
    </location>
</feature>
<feature type="transmembrane region" description="Helical" evidence="1">
    <location>
        <begin position="177"/>
        <end position="197"/>
    </location>
</feature>
<sequence>MPLFPTSHVGVRRRRSTLRAAPPRATVIVGDATRRWEARIVNTYRLERASAWSGLVFLLVFGLGWLVLARFFPPISPDAAAAGVAAIYRARRLSLMLASVLMMSSIVFLMPVSALFVLLIQKIERRVGILTLMMGFTLTTNLVVTFYTALSFSLAAFRAQRSPELVQFANDLGFLQFMGGISMFVMAWFVSAYAILVESPRENPVLPRWVGYVSLWMGLLYLPELLIYFFRTGPFAWDGIVGFWIPAALFVVYFLFSPVVLVPAVRRHFR</sequence>